<dbReference type="Proteomes" id="UP000033121">
    <property type="component" value="Unassembled WGS sequence"/>
</dbReference>
<reference evidence="1 2" key="1">
    <citation type="submission" date="2015-04" db="EMBL/GenBank/DDBJ databases">
        <title>Whole genome shotgun sequence of Flavihumibacter petaseus NBRC 106054.</title>
        <authorList>
            <person name="Miyazawa S."/>
            <person name="Hosoyama A."/>
            <person name="Hashimoto M."/>
            <person name="Noguchi M."/>
            <person name="Tsuchikane K."/>
            <person name="Ohji S."/>
            <person name="Yamazoe A."/>
            <person name="Ichikawa N."/>
            <person name="Kimura A."/>
            <person name="Fujita N."/>
        </authorList>
    </citation>
    <scope>NUCLEOTIDE SEQUENCE [LARGE SCALE GENOMIC DNA]</scope>
    <source>
        <strain evidence="1 2">NBRC 106054</strain>
    </source>
</reference>
<protein>
    <submittedName>
        <fullName evidence="1">Uncharacterized protein</fullName>
    </submittedName>
</protein>
<gene>
    <name evidence="1" type="ORF">FPE01S_04_05040</name>
</gene>
<dbReference type="RefSeq" id="WP_046371207.1">
    <property type="nucleotide sequence ID" value="NZ_BBWV01000004.1"/>
</dbReference>
<name>A0A0E9N6B6_9BACT</name>
<dbReference type="EMBL" id="BBWV01000004">
    <property type="protein sequence ID" value="GAO45261.1"/>
    <property type="molecule type" value="Genomic_DNA"/>
</dbReference>
<organism evidence="1 2">
    <name type="scientific">Flavihumibacter petaseus NBRC 106054</name>
    <dbReference type="NCBI Taxonomy" id="1220578"/>
    <lineage>
        <taxon>Bacteria</taxon>
        <taxon>Pseudomonadati</taxon>
        <taxon>Bacteroidota</taxon>
        <taxon>Chitinophagia</taxon>
        <taxon>Chitinophagales</taxon>
        <taxon>Chitinophagaceae</taxon>
        <taxon>Flavihumibacter</taxon>
    </lineage>
</organism>
<keyword evidence="2" id="KW-1185">Reference proteome</keyword>
<dbReference type="AlphaFoldDB" id="A0A0E9N6B6"/>
<accession>A0A0E9N6B6</accession>
<dbReference type="STRING" id="1220578.FPE01S_04_05040"/>
<evidence type="ECO:0000313" key="1">
    <source>
        <dbReference type="EMBL" id="GAO45261.1"/>
    </source>
</evidence>
<dbReference type="OrthoDB" id="666946at2"/>
<proteinExistence type="predicted"/>
<comment type="caution">
    <text evidence="1">The sequence shown here is derived from an EMBL/GenBank/DDBJ whole genome shotgun (WGS) entry which is preliminary data.</text>
</comment>
<evidence type="ECO:0000313" key="2">
    <source>
        <dbReference type="Proteomes" id="UP000033121"/>
    </source>
</evidence>
<sequence>MERETLLLDRLLQERALVEYKLVLNLSREIRLQLDEEKAYGLTTYGKAIQWFTQPMITVAGFCARRDMEETLLRWMHRICAQVERFELTCNNYGSLPGYPLFIRLADDGPVRRLGEQFRSLDGWLRSNGTGGVTVPAPRLQLVHSMEDSRSLEVLLDYSARTFASRGLVEEVLLVGQGQQIVSRLPLAMRLNFINE</sequence>